<dbReference type="GO" id="GO:0005524">
    <property type="term" value="F:ATP binding"/>
    <property type="evidence" value="ECO:0007669"/>
    <property type="project" value="UniProtKB-KW"/>
</dbReference>
<dbReference type="RefSeq" id="XP_007376164.1">
    <property type="nucleotide sequence ID" value="XM_007376102.1"/>
</dbReference>
<evidence type="ECO:0000256" key="1">
    <source>
        <dbReference type="ARBA" id="ARBA00004245"/>
    </source>
</evidence>
<dbReference type="GO" id="GO:0008569">
    <property type="term" value="F:minus-end-directed microtubule motor activity"/>
    <property type="evidence" value="ECO:0007669"/>
    <property type="project" value="InterPro"/>
</dbReference>
<dbReference type="Pfam" id="PF17852">
    <property type="entry name" value="Dynein_AAA_lid"/>
    <property type="match status" value="1"/>
</dbReference>
<dbReference type="FunFam" id="1.20.140.100:FF:000002">
    <property type="entry name" value="Cytoplasmic dynein heavy chain 1"/>
    <property type="match status" value="1"/>
</dbReference>
<comment type="similarity">
    <text evidence="2">Belongs to the dynein heavy chain family.</text>
</comment>
<dbReference type="GO" id="GO:0051959">
    <property type="term" value="F:dynein light intermediate chain binding"/>
    <property type="evidence" value="ECO:0007669"/>
    <property type="project" value="InterPro"/>
</dbReference>
<dbReference type="InterPro" id="IPR035699">
    <property type="entry name" value="AAA_6"/>
</dbReference>
<dbReference type="KEGG" id="spaa:SPAPADRAFT_51404"/>
<dbReference type="FunFam" id="1.10.287.2620:FF:000001">
    <property type="entry name" value="Cytoplasmic dynein heavy chain 1"/>
    <property type="match status" value="1"/>
</dbReference>
<dbReference type="InterPro" id="IPR024743">
    <property type="entry name" value="Dynein_HC_stalk"/>
</dbReference>
<keyword evidence="7" id="KW-0677">Repeat</keyword>
<evidence type="ECO:0000256" key="12">
    <source>
        <dbReference type="ARBA" id="ARBA00023175"/>
    </source>
</evidence>
<dbReference type="STRING" id="619300.G3AQ39"/>
<keyword evidence="11 15" id="KW-0175">Coiled coil</keyword>
<dbReference type="Pfam" id="PF12774">
    <property type="entry name" value="AAA_6"/>
    <property type="match status" value="1"/>
</dbReference>
<dbReference type="GO" id="GO:0045505">
    <property type="term" value="F:dynein intermediate chain binding"/>
    <property type="evidence" value="ECO:0007669"/>
    <property type="project" value="InterPro"/>
</dbReference>
<dbReference type="Gene3D" id="1.20.140.100">
    <property type="entry name" value="Dynein heavy chain, N-terminal domain 2"/>
    <property type="match status" value="1"/>
</dbReference>
<dbReference type="Pfam" id="PF12780">
    <property type="entry name" value="AAA_8"/>
    <property type="match status" value="1"/>
</dbReference>
<dbReference type="InterPro" id="IPR043157">
    <property type="entry name" value="Dynein_AAA1S"/>
</dbReference>
<dbReference type="InterPro" id="IPR027417">
    <property type="entry name" value="P-loop_NTPase"/>
</dbReference>
<evidence type="ECO:0000256" key="6">
    <source>
        <dbReference type="ARBA" id="ARBA00022701"/>
    </source>
</evidence>
<evidence type="ECO:0000256" key="2">
    <source>
        <dbReference type="ARBA" id="ARBA00008887"/>
    </source>
</evidence>
<accession>G3AQ39</accession>
<dbReference type="Gene3D" id="3.40.50.300">
    <property type="entry name" value="P-loop containing nucleotide triphosphate hydrolases"/>
    <property type="match status" value="5"/>
</dbReference>
<dbReference type="FunFam" id="3.40.50.300:FF:000071">
    <property type="entry name" value="Cytoplasmic dynein heavy chain 1"/>
    <property type="match status" value="1"/>
</dbReference>
<keyword evidence="10" id="KW-0243">Dynein</keyword>
<dbReference type="PANTHER" id="PTHR45703">
    <property type="entry name" value="DYNEIN HEAVY CHAIN"/>
    <property type="match status" value="1"/>
</dbReference>
<keyword evidence="8" id="KW-0547">Nucleotide-binding</keyword>
<evidence type="ECO:0000256" key="9">
    <source>
        <dbReference type="ARBA" id="ARBA00022840"/>
    </source>
</evidence>
<dbReference type="Pfam" id="PF08385">
    <property type="entry name" value="DHC_N1"/>
    <property type="match status" value="1"/>
</dbReference>
<comment type="subunit">
    <text evidence="3">Consists of at least two heavy chains and a number of intermediate and light chains.</text>
</comment>
<dbReference type="GO" id="GO:0072384">
    <property type="term" value="P:organelle transport along microtubule"/>
    <property type="evidence" value="ECO:0007669"/>
    <property type="project" value="UniProtKB-ARBA"/>
</dbReference>
<dbReference type="InterPro" id="IPR004273">
    <property type="entry name" value="Dynein_heavy_D6_P-loop"/>
</dbReference>
<feature type="domain" description="AAA+ ATPase" evidence="16">
    <location>
        <begin position="2839"/>
        <end position="3004"/>
    </location>
</feature>
<dbReference type="Pfam" id="PF08393">
    <property type="entry name" value="DHC_N2"/>
    <property type="match status" value="1"/>
</dbReference>
<dbReference type="Gene3D" id="1.10.8.1220">
    <property type="match status" value="1"/>
</dbReference>
<keyword evidence="12" id="KW-0505">Motor protein</keyword>
<evidence type="ECO:0000256" key="5">
    <source>
        <dbReference type="ARBA" id="ARBA00022490"/>
    </source>
</evidence>
<name>G3AQ39_SPAPN</name>
<keyword evidence="9" id="KW-0067">ATP-binding</keyword>
<evidence type="ECO:0000256" key="11">
    <source>
        <dbReference type="ARBA" id="ARBA00023054"/>
    </source>
</evidence>
<feature type="coiled-coil region" evidence="15">
    <location>
        <begin position="3109"/>
        <end position="3136"/>
    </location>
</feature>
<dbReference type="SMART" id="SM00382">
    <property type="entry name" value="AAA"/>
    <property type="match status" value="4"/>
</dbReference>
<dbReference type="Pfam" id="PF12777">
    <property type="entry name" value="MT"/>
    <property type="match status" value="1"/>
</dbReference>
<sequence>MTMEEETRVAPEETLTPDQLSRFILNFISISYNSDSCSTSVSHAQSNFDDVLEAFITNLNPGALYVVKHSTGGFKILDDINVNSLEEPESIKNITAIIILIKSKNKLTSHLPLTKQLNIINLPISAEDGVLDSEDNSNESFEKLRLAINLGLAPFFNLVSQSANEESSLTTTKKKFNELSLSLQHLQQRIHIPNLLITTHTKIKSLDQSNFDETFESLLQDTTFLNEVTTIVNNWARQIQGLIRLNHDPMDSESIMEEIQFWKSMEAALLSLNQQVSSFEIKKSVEILNKAKRFHITLGFQNDVSSISDKLTQARLYNSLLKELPMNDLITISGEDEQDFSKFELAIVNIFNHLKLKLNSYPLTRSVETIEVILNDIISKFQGLLTKKSIMSLSFSKFSQLYDSHINKLFDIIENNIKYMINLLRELLRRRQEKFKIIKINQTRFDQIKSRLEHLYQFRLNHLDLLQSIENVLSNSDKIEASMKLSDAYNKEIISINSVDISYQGSLVWKMREESYLEVFNQLNTLIVKRINLFFAKASTFVDAMAIYTKFFFTHSSSLLVSINDEYKLKILSIADVEIQKLIDFNSDRKSSDDIVGQIMWNSSLVSKLSFYRNNLKTLLGINWNNYSTGTKIDATTNKIIVSLNPQLVYNRWIVAIGQKHAMVENLGKIIDIVEKSSGNDFDLIVNFNYSLLQIYEQLIQLSNLGLDVPSTTLMQYGKIYQLHPLAIGLRDHVNLLCQLFENMQNSKYGQTFGFLLSGQIGKVKESLKPVLSVEWIHLSQAIELQKLNEPILTRSENLIEIQSLAKLNQFQESIIQLNSQSKKLENLYDFMNDCKYQLKTCDFDFKNLESQIKLIQEQFQSISLEEIENIEWLVDLLNKDIESVLSQRLYTQLFIFNKETLGISSGDESEIEILELDKYNLQKVDTFQHWLEFHDESFVIIPSLEQGKENAFGIVNGITSIVESQHSVKPISGISKNFNGIISRDEDTREELITTFSKIDDLYIEANEYIIKWKNLQILWELNLEDAQDLGKVFNLESTIGEWFPKVKEILKNRELFDQPHPDKSFGNLFIINFSKVQNRVALMFDKFQKELLNQFAKKFSVESNIFNRALSSSIGSLEEAMHFNLNSTKLIVLIDSYLKNKQLFNEWEEQIKLFNQIQNFLFRQRYKFPSGWLYVEQLESHLSMVLTLIQRKQKLIDDNYEIIVSKIKAEAIKLNDSVHALYRKWSTHKPITGNLSPAFAMVELENFQKQFANLELNTKAILNVAVLLDIAIIHIDDLSLGVQEVKDLKIVWSSVNGLWEDLERLKHWKWSELQPRQLHVQLAELLNSSRSLPTNVRQYAAVDEIQNLVKDHLKNHNKVAELKNECMKERHWKILLSQLGVEKVLFEEMTVGDVWNLNISLNLQVINEMLEQANNERTIEENLTKINTEWSTITFELFNYENKCRLVKNWDKLFDQCNNDINALSSMKNSPYFGSFEREISELEKKLNNLFMILDTWIDVQRQWVYLDGVFGNSNNDIKSLLPIETTRFTNITYELQNLMKRIYKFNLVIDIVLIGDIQTIMNKFLESLTKVRRLLTDYLEKQRELFPRFYFVGNEDLLEIIGGSNDITRINRHFKKMFAGIECVEYANESSSIVSVQSEEGEKLELNKPVSLIKFPRLNEWLNELELETRLTLAQLVKDKLGLCHMLLSQFGDSSRYLDFVTSAPGQVALLAVQITFTTLTEESMKTGSLNDQQINVNSGINALTQLISYEISDIERKKIQNLIIEMIHHRDIITSLLNAKSESERDSIWHISQKFYFDTKCSDLLSSLKVKQVNAEFNYAFEYLGVVERLAYTPLIDNCFLTMTQALARKQGGSPFGPAGTGKTESIKALGHNLGKMVLVFCCDESFDFQSMGRIFLGLCRVGIWGCFDEFNRLDDGSLSAISSQIETIEHGLKNPGSQISISNRSINVDPETGLFVTMNPGYVGRQELPENLKKLFRSFSMEKPDSTIIVEILLASQAFENSRDLANVIVPFYLELAEKVSRQSHYDFGLRALKSMLIRCGQSKRNSRNQLGKDQKLWETELVLRSIIETILPKLVREDEILFNILKDKFFAGVSSDTVDNAKLVAELHKYCSSIGIQCDDRWITKASQVVDIQNTHHGIMLVGESGSGKSTILNSVLHALSEVENVEHTSIVIDAKVLSKEQIYGKLDLVTRDWTDGLFTSVLRRIRENLRGELSKRIWIVFDCDIDPQWAENLNSVLDDNRILTLPNGERLALPDNLRIVFEVDSLKCTTPATVSRCGMVWFDSSLISIDALCHKLVHNLNSETVHLGEEGIAELNNGKKLQTLFVQQVAEILNPQLLSKICDLAKNIDHIMDFSIQRAVTSFETTLRSYLRRFIKHSYTHNSDIIDIKKYVDKAVLLSFIWTFAGDASYEEKEKFGREVALLDTFGHIEPVEGVHLDYDISLPECEWLNWNNSVFAIELEPYQVASPNTVVPTLDTVRHEYLVYSILNEHRPLLLCGPPGSGKTMTLLEALRKSPQLDVLSLNFSKDTSPISLLKSLEQFCEYKKSNRGIQLAPKVSGKWVVVFCDEINLPKMDKYGTQQVISLIRLMVEHKGFWRTGDQQWVSLENIQFVGACNSPKDPGRNALSERFLRHVSLIMVDYPGTTSLKQIYHTFSYAILKCAPVLRGFSQAITDASIEIYQQSKRHFTKSEQPHYIYSPRELTRWSRGLLEALKSMEYTDLMQLIRVWYHEGLRLFYDRLVSEKDRNWTMSLFRQISGIHFLNVDLESCFKAPVLFSNWLTLNYRSVNENELKSFLSERLRVFSEEETEVDLVLHEDMLDHALRIDRVLRQPQGHMILVGPSTSGKSTLAKFVAWINGLKIVQLNVRRNYSIDDFDNTLRKLLLRCVGGERVCFIIDESSILETSFIERMNTLLANAEIPGLFEGEEYTSLMSLCLEISNSQGLLLDNDDELYNWFRGQVSQNLHVIFTISETNVGSSAAVISSPALFNRCVLSWMGDWSNKCLYEIAASRIEQVPLDISNYSIPTSFEPFLEINISNFRDVLVDAIAFIHRYEPNYQATLAYRRAPSDFLNFISGFVTLFNKKQFELEESQRHISGGLDKLRETVIKVDKLKTELARKQEVLKLKDKDAKVMLNKMLTDQNEAERKQEFSVATQAELEKQEIEIERRRNIVMKDLALVEPAVLEAQRGVQNIKKQYLTEIRSMSNPPAAVKMTMESVCALLGYEVSTWRDVQLVIRKDDFIPNIVSFDNETQITPELRKYMEEMYVSREDFTYEVAYRASKACGPLLQWVLAQLTYSRILQTIAPLREEVQRLETQTKKTKTQLIVIDEMIHELEESIEKYKDDYSELIRETENIKTEMKTVEKKVERSLSLLNSLTNERERWKGSIKRFADQRERLIGNSLLVAGFLAYCGIYDQKGRQLLVQAWKNKLNKSGIVYDEELTVSQYLTNANESLKWVNSGLLNDELNIDNFSLLKWSQTPLIIDPTSSIVEILVRSYSPKTVTVTSFLHDGLIHQLENALRFGGLIVIEECQYYDPILDPILRGEIHKQGGRLMARLGEQMVDFSPNFRMILSTKDGHIKLPAFVSSRTNIVNFTVTIGSLETRALDIALRVAKPDIEKQREELISLNGEYHARLQTLEEELLNSLSDSIGNILDNDKLVETLETLKAESSLISEKLSHAKEIILNVEEARNQYQEVAKHASIIYSVLELLGGISSFYNVSLSRFISLFAELLGNNHDVNLSGFVLKLYEESFAKVAPSLKLKDKIILALMLSIVYYSEDIGTIFKGVFLSVLKSIYSNTFPDTIKHAFGLCLARVESGSDNVGKILENNQDNSTLKVLSSLILAGDGNKKAEIINTFSSITSFLYSGDRPPYSSPYELNYWISREGITTFILTCPDGFDATYKVEKLAMDMKKKLTIVSMGSKEGVDAANSEIQKAANNGDWLVVQNIQMSPAWLSHLEMRLNSINFHKDTRLLLTCGTSSHVPSGLISQSRVLHFDTELGLTGIVQDTFKSIPVNLLEQQPVEMKSVLLLLVWYHSIIIKRLRYCPASFKKSYDINDSDFATGLYVIQEAFAPLSKRTNVDPKLIPWDTICYLIGTITYGGKVDDKDDFAYFESLASRLFSEKAFEIDFNIIENEYTIQSNSILRMPEGNSISAYTEWIAKLPNNTPLSWIGLDENDGNLVQEKLGEDIASKVVEISERV</sequence>
<dbReference type="Pfam" id="PF12775">
    <property type="entry name" value="AAA_7"/>
    <property type="match status" value="1"/>
</dbReference>
<dbReference type="FunCoup" id="G3AQ39">
    <property type="interactions" value="742"/>
</dbReference>
<dbReference type="InterPro" id="IPR041466">
    <property type="entry name" value="Dynein_AAA5_ext"/>
</dbReference>
<dbReference type="InterPro" id="IPR013594">
    <property type="entry name" value="Dynein_heavy_tail"/>
</dbReference>
<dbReference type="InterPro" id="IPR026983">
    <property type="entry name" value="DHC"/>
</dbReference>
<evidence type="ECO:0000256" key="14">
    <source>
        <dbReference type="ARBA" id="ARBA00033439"/>
    </source>
</evidence>
<evidence type="ECO:0000256" key="4">
    <source>
        <dbReference type="ARBA" id="ARBA00022197"/>
    </source>
</evidence>
<dbReference type="Gene3D" id="1.10.8.720">
    <property type="entry name" value="Region D6 of dynein motor"/>
    <property type="match status" value="1"/>
</dbReference>
<dbReference type="GO" id="GO:0030286">
    <property type="term" value="C:dynein complex"/>
    <property type="evidence" value="ECO:0007669"/>
    <property type="project" value="UniProtKB-KW"/>
</dbReference>
<dbReference type="eggNOG" id="KOG3595">
    <property type="taxonomic scope" value="Eukaryota"/>
</dbReference>
<dbReference type="EMBL" id="GL996503">
    <property type="protein sequence ID" value="EGW31386.1"/>
    <property type="molecule type" value="Genomic_DNA"/>
</dbReference>
<evidence type="ECO:0000259" key="16">
    <source>
        <dbReference type="SMART" id="SM00382"/>
    </source>
</evidence>
<dbReference type="PROSITE" id="PS00675">
    <property type="entry name" value="SIGMA54_INTERACT_1"/>
    <property type="match status" value="1"/>
</dbReference>
<protein>
    <recommendedName>
        <fullName evidence="4">Dynein heavy chain, cytoplasmic</fullName>
    </recommendedName>
    <alternativeName>
        <fullName evidence="14">Dynein heavy chain, cytosolic</fullName>
    </alternativeName>
</protein>
<dbReference type="InterPro" id="IPR054354">
    <property type="entry name" value="DYNC2H1-like_lid"/>
</dbReference>
<dbReference type="InterPro" id="IPR035706">
    <property type="entry name" value="AAA_9"/>
</dbReference>
<dbReference type="GO" id="GO:0007097">
    <property type="term" value="P:nuclear migration"/>
    <property type="evidence" value="ECO:0007669"/>
    <property type="project" value="UniProtKB-ARBA"/>
</dbReference>
<keyword evidence="13" id="KW-0206">Cytoskeleton</keyword>
<reference evidence="17 18" key="1">
    <citation type="journal article" date="2011" name="Proc. Natl. Acad. Sci. U.S.A.">
        <title>Comparative genomics of xylose-fermenting fungi for enhanced biofuel production.</title>
        <authorList>
            <person name="Wohlbach D.J."/>
            <person name="Kuo A."/>
            <person name="Sato T.K."/>
            <person name="Potts K.M."/>
            <person name="Salamov A.A."/>
            <person name="LaButti K.M."/>
            <person name="Sun H."/>
            <person name="Clum A."/>
            <person name="Pangilinan J.L."/>
            <person name="Lindquist E.A."/>
            <person name="Lucas S."/>
            <person name="Lapidus A."/>
            <person name="Jin M."/>
            <person name="Gunawan C."/>
            <person name="Balan V."/>
            <person name="Dale B.E."/>
            <person name="Jeffries T.W."/>
            <person name="Zinkel R."/>
            <person name="Barry K.W."/>
            <person name="Grigoriev I.V."/>
            <person name="Gasch A.P."/>
        </authorList>
    </citation>
    <scope>NUCLEOTIDE SEQUENCE [LARGE SCALE GENOMIC DNA]</scope>
    <source>
        <strain evidence="18">NRRL Y-27907 / 11-Y1</strain>
    </source>
</reference>
<evidence type="ECO:0000313" key="17">
    <source>
        <dbReference type="EMBL" id="EGW31386.1"/>
    </source>
</evidence>
<dbReference type="Gene3D" id="6.10.140.1060">
    <property type="match status" value="1"/>
</dbReference>
<organism evidence="18">
    <name type="scientific">Spathaspora passalidarum (strain NRRL Y-27907 / 11-Y1)</name>
    <dbReference type="NCBI Taxonomy" id="619300"/>
    <lineage>
        <taxon>Eukaryota</taxon>
        <taxon>Fungi</taxon>
        <taxon>Dikarya</taxon>
        <taxon>Ascomycota</taxon>
        <taxon>Saccharomycotina</taxon>
        <taxon>Pichiomycetes</taxon>
        <taxon>Debaryomycetaceae</taxon>
        <taxon>Spathaspora</taxon>
    </lineage>
</organism>
<dbReference type="InterPro" id="IPR041658">
    <property type="entry name" value="AAA_lid_11"/>
</dbReference>
<dbReference type="HOGENOM" id="CLU_000038_7_0_1"/>
<dbReference type="Proteomes" id="UP000000709">
    <property type="component" value="Unassembled WGS sequence"/>
</dbReference>
<evidence type="ECO:0000256" key="3">
    <source>
        <dbReference type="ARBA" id="ARBA00011655"/>
    </source>
</evidence>
<keyword evidence="5" id="KW-0963">Cytoplasm</keyword>
<dbReference type="GeneID" id="18871551"/>
<dbReference type="InParanoid" id="G3AQ39"/>
<dbReference type="InterPro" id="IPR003593">
    <property type="entry name" value="AAA+_ATPase"/>
</dbReference>
<evidence type="ECO:0000256" key="7">
    <source>
        <dbReference type="ARBA" id="ARBA00022737"/>
    </source>
</evidence>
<dbReference type="Pfam" id="PF22597">
    <property type="entry name" value="DYN_lid"/>
    <property type="match status" value="1"/>
</dbReference>
<dbReference type="SUPFAM" id="SSF52540">
    <property type="entry name" value="P-loop containing nucleoside triphosphate hydrolases"/>
    <property type="match status" value="4"/>
</dbReference>
<feature type="coiled-coil region" evidence="15">
    <location>
        <begin position="808"/>
        <end position="866"/>
    </location>
</feature>
<dbReference type="PANTHER" id="PTHR45703:SF36">
    <property type="entry name" value="DYNEIN HEAVY CHAIN, CYTOPLASMIC"/>
    <property type="match status" value="1"/>
</dbReference>
<dbReference type="CDD" id="cd00882">
    <property type="entry name" value="Ras_like_GTPase"/>
    <property type="match status" value="1"/>
</dbReference>
<comment type="subcellular location">
    <subcellularLocation>
        <location evidence="1">Cytoplasm</location>
        <location evidence="1">Cytoskeleton</location>
    </subcellularLocation>
</comment>
<dbReference type="InterPro" id="IPR025662">
    <property type="entry name" value="Sigma_54_int_dom_ATP-bd_1"/>
</dbReference>
<dbReference type="CDD" id="cd00009">
    <property type="entry name" value="AAA"/>
    <property type="match status" value="2"/>
</dbReference>
<dbReference type="Gene3D" id="1.10.8.710">
    <property type="match status" value="1"/>
</dbReference>
<keyword evidence="6" id="KW-0493">Microtubule</keyword>
<feature type="domain" description="AAA+ ATPase" evidence="16">
    <location>
        <begin position="1853"/>
        <end position="1990"/>
    </location>
</feature>
<dbReference type="InterPro" id="IPR042222">
    <property type="entry name" value="Dynein_2_N"/>
</dbReference>
<dbReference type="Pfam" id="PF03028">
    <property type="entry name" value="Dynein_heavy"/>
    <property type="match status" value="1"/>
</dbReference>
<dbReference type="InterPro" id="IPR013602">
    <property type="entry name" value="Dynein_heavy_linker"/>
</dbReference>
<dbReference type="Gene3D" id="1.20.58.1120">
    <property type="match status" value="1"/>
</dbReference>
<feature type="coiled-coil region" evidence="15">
    <location>
        <begin position="3332"/>
        <end position="3401"/>
    </location>
</feature>
<proteinExistence type="inferred from homology"/>
<dbReference type="Pfam" id="PF12781">
    <property type="entry name" value="AAA_9"/>
    <property type="match status" value="1"/>
</dbReference>
<dbReference type="OrthoDB" id="447173at2759"/>
<dbReference type="Gene3D" id="1.20.920.20">
    <property type="match status" value="1"/>
</dbReference>
<dbReference type="Gene3D" id="1.20.920.30">
    <property type="match status" value="1"/>
</dbReference>
<dbReference type="InterPro" id="IPR042228">
    <property type="entry name" value="Dynein_linker_3"/>
</dbReference>
<feature type="domain" description="AAA+ ATPase" evidence="16">
    <location>
        <begin position="2497"/>
        <end position="2647"/>
    </location>
</feature>
<dbReference type="Pfam" id="PF18198">
    <property type="entry name" value="AAA_lid_11"/>
    <property type="match status" value="1"/>
</dbReference>
<dbReference type="OMA" id="NERQMTR"/>
<dbReference type="FunFam" id="1.20.920.20:FF:000002">
    <property type="entry name" value="Cytoplasmic dynein 1 heavy chain"/>
    <property type="match status" value="1"/>
</dbReference>
<dbReference type="GO" id="GO:0005874">
    <property type="term" value="C:microtubule"/>
    <property type="evidence" value="ECO:0007669"/>
    <property type="project" value="UniProtKB-KW"/>
</dbReference>
<evidence type="ECO:0000256" key="8">
    <source>
        <dbReference type="ARBA" id="ARBA00022741"/>
    </source>
</evidence>
<dbReference type="FunFam" id="3.20.180.20:FF:000002">
    <property type="entry name" value="Cytoplasmic dynein heavy chain 1"/>
    <property type="match status" value="1"/>
</dbReference>
<dbReference type="FunFam" id="3.40.50.300:FF:002357">
    <property type="entry name" value="Glutathione S-transferase class-mu 26 kDa isozyme"/>
    <property type="match status" value="1"/>
</dbReference>
<dbReference type="Gene3D" id="3.20.180.20">
    <property type="entry name" value="Dynein heavy chain, N-terminal domain 2"/>
    <property type="match status" value="1"/>
</dbReference>
<evidence type="ECO:0000256" key="13">
    <source>
        <dbReference type="ARBA" id="ARBA00023212"/>
    </source>
</evidence>
<dbReference type="Gene3D" id="1.10.472.130">
    <property type="match status" value="1"/>
</dbReference>
<keyword evidence="18" id="KW-1185">Reference proteome</keyword>
<evidence type="ECO:0000313" key="18">
    <source>
        <dbReference type="Proteomes" id="UP000000709"/>
    </source>
</evidence>
<evidence type="ECO:0000256" key="15">
    <source>
        <dbReference type="SAM" id="Coils"/>
    </source>
</evidence>
<dbReference type="Gene3D" id="1.10.287.2620">
    <property type="match status" value="1"/>
</dbReference>
<gene>
    <name evidence="17" type="ORF">SPAPADRAFT_51404</name>
</gene>
<feature type="domain" description="AAA+ ATPase" evidence="16">
    <location>
        <begin position="2141"/>
        <end position="2310"/>
    </location>
</feature>
<dbReference type="InterPro" id="IPR024317">
    <property type="entry name" value="Dynein_heavy_chain_D4_dom"/>
</dbReference>
<evidence type="ECO:0000256" key="10">
    <source>
        <dbReference type="ARBA" id="ARBA00023017"/>
    </source>
</evidence>
<dbReference type="InterPro" id="IPR042219">
    <property type="entry name" value="AAA_lid_11_sf"/>
</dbReference>